<dbReference type="GeneID" id="25791869"/>
<protein>
    <recommendedName>
        <fullName evidence="1">DUF4939 domain-containing protein</fullName>
    </recommendedName>
</protein>
<dbReference type="InterPro" id="IPR032549">
    <property type="entry name" value="DUF4939"/>
</dbReference>
<keyword evidence="3" id="KW-1185">Reference proteome</keyword>
<reference evidence="2 3" key="1">
    <citation type="journal article" date="2011" name="Genome Biol.">
        <title>Comparative genome sequence analysis underscores mycoparasitism as the ancestral life style of Trichoderma.</title>
        <authorList>
            <person name="Kubicek C.P."/>
            <person name="Herrera-Estrella A."/>
            <person name="Seidl-Seiboth V."/>
            <person name="Martinez D.A."/>
            <person name="Druzhinina I.S."/>
            <person name="Thon M."/>
            <person name="Zeilinger S."/>
            <person name="Casas-Flores S."/>
            <person name="Horwitz B.A."/>
            <person name="Mukherjee P.K."/>
            <person name="Mukherjee M."/>
            <person name="Kredics L."/>
            <person name="Alcaraz L.D."/>
            <person name="Aerts A."/>
            <person name="Antal Z."/>
            <person name="Atanasova L."/>
            <person name="Cervantes-Badillo M.G."/>
            <person name="Challacombe J."/>
            <person name="Chertkov O."/>
            <person name="McCluskey K."/>
            <person name="Coulpier F."/>
            <person name="Deshpande N."/>
            <person name="von Doehren H."/>
            <person name="Ebbole D.J."/>
            <person name="Esquivel-Naranjo E.U."/>
            <person name="Fekete E."/>
            <person name="Flipphi M."/>
            <person name="Glaser F."/>
            <person name="Gomez-Rodriguez E.Y."/>
            <person name="Gruber S."/>
            <person name="Han C."/>
            <person name="Henrissat B."/>
            <person name="Hermosa R."/>
            <person name="Hernandez-Onate M."/>
            <person name="Karaffa L."/>
            <person name="Kosti I."/>
            <person name="Le Crom S."/>
            <person name="Lindquist E."/>
            <person name="Lucas S."/>
            <person name="Luebeck M."/>
            <person name="Luebeck P.S."/>
            <person name="Margeot A."/>
            <person name="Metz B."/>
            <person name="Misra M."/>
            <person name="Nevalainen H."/>
            <person name="Omann M."/>
            <person name="Packer N."/>
            <person name="Perrone G."/>
            <person name="Uresti-Rivera E.E."/>
            <person name="Salamov A."/>
            <person name="Schmoll M."/>
            <person name="Seiboth B."/>
            <person name="Shapiro H."/>
            <person name="Sukno S."/>
            <person name="Tamayo-Ramos J.A."/>
            <person name="Tisch D."/>
            <person name="Wiest A."/>
            <person name="Wilkinson H.H."/>
            <person name="Zhang M."/>
            <person name="Coutinho P.M."/>
            <person name="Kenerley C.M."/>
            <person name="Monte E."/>
            <person name="Baker S.E."/>
            <person name="Grigoriev I.V."/>
        </authorList>
    </citation>
    <scope>NUCLEOTIDE SEQUENCE [LARGE SCALE GENOMIC DNA]</scope>
    <source>
        <strain evidence="3">Gv29-8 / FGSC 10586</strain>
    </source>
</reference>
<dbReference type="Proteomes" id="UP000007115">
    <property type="component" value="Unassembled WGS sequence"/>
</dbReference>
<organism evidence="2 3">
    <name type="scientific">Hypocrea virens (strain Gv29-8 / FGSC 10586)</name>
    <name type="common">Gliocladium virens</name>
    <name type="synonym">Trichoderma virens</name>
    <dbReference type="NCBI Taxonomy" id="413071"/>
    <lineage>
        <taxon>Eukaryota</taxon>
        <taxon>Fungi</taxon>
        <taxon>Dikarya</taxon>
        <taxon>Ascomycota</taxon>
        <taxon>Pezizomycotina</taxon>
        <taxon>Sordariomycetes</taxon>
        <taxon>Hypocreomycetidae</taxon>
        <taxon>Hypocreales</taxon>
        <taxon>Hypocreaceae</taxon>
        <taxon>Trichoderma</taxon>
    </lineage>
</organism>
<evidence type="ECO:0000313" key="3">
    <source>
        <dbReference type="Proteomes" id="UP000007115"/>
    </source>
</evidence>
<dbReference type="STRING" id="413071.G9N0E1"/>
<dbReference type="OrthoDB" id="5151719at2759"/>
<comment type="caution">
    <text evidence="2">The sequence shown here is derived from an EMBL/GenBank/DDBJ whole genome shotgun (WGS) entry which is preliminary data.</text>
</comment>
<gene>
    <name evidence="2" type="ORF">TRIVIDRAFT_224498</name>
</gene>
<sequence>MPGSSSTTNTLTTDPVLVDKLNKEKPRTVDMGILIKRQPPPMFKGDVKELRSHLIQLKAYFKDYENTFDTDEKKVRFASSRLEGTALKWFRPILDNYLESPAGGAQERTQEINGLYID</sequence>
<accession>G9N0E1</accession>
<evidence type="ECO:0000313" key="2">
    <source>
        <dbReference type="EMBL" id="EHK19823.1"/>
    </source>
</evidence>
<evidence type="ECO:0000259" key="1">
    <source>
        <dbReference type="Pfam" id="PF16297"/>
    </source>
</evidence>
<dbReference type="InParanoid" id="G9N0E1"/>
<dbReference type="Pfam" id="PF16297">
    <property type="entry name" value="DUF4939"/>
    <property type="match status" value="1"/>
</dbReference>
<dbReference type="RefSeq" id="XP_013954021.1">
    <property type="nucleotide sequence ID" value="XM_014098546.1"/>
</dbReference>
<proteinExistence type="predicted"/>
<feature type="domain" description="DUF4939" evidence="1">
    <location>
        <begin position="40"/>
        <end position="95"/>
    </location>
</feature>
<dbReference type="AlphaFoldDB" id="G9N0E1"/>
<dbReference type="EMBL" id="ABDF02000082">
    <property type="protein sequence ID" value="EHK19823.1"/>
    <property type="molecule type" value="Genomic_DNA"/>
</dbReference>
<dbReference type="VEuPathDB" id="FungiDB:TRIVIDRAFT_224498"/>
<name>G9N0E1_HYPVG</name>
<dbReference type="HOGENOM" id="CLU_2073487_0_0_1"/>